<evidence type="ECO:0000313" key="3">
    <source>
        <dbReference type="Proteomes" id="UP001208689"/>
    </source>
</evidence>
<proteinExistence type="predicted"/>
<gene>
    <name evidence="2" type="ORF">NEF87_002662</name>
</gene>
<organism evidence="2 3">
    <name type="scientific">Candidatus Lokiarchaeum ossiferum</name>
    <dbReference type="NCBI Taxonomy" id="2951803"/>
    <lineage>
        <taxon>Archaea</taxon>
        <taxon>Promethearchaeati</taxon>
        <taxon>Promethearchaeota</taxon>
        <taxon>Promethearchaeia</taxon>
        <taxon>Promethearchaeales</taxon>
        <taxon>Promethearchaeaceae</taxon>
        <taxon>Candidatus Lokiarchaeum</taxon>
    </lineage>
</organism>
<dbReference type="SUPFAM" id="SSF50249">
    <property type="entry name" value="Nucleic acid-binding proteins"/>
    <property type="match status" value="1"/>
</dbReference>
<evidence type="ECO:0008006" key="4">
    <source>
        <dbReference type="Google" id="ProtNLM"/>
    </source>
</evidence>
<keyword evidence="3" id="KW-1185">Reference proteome</keyword>
<reference evidence="2" key="1">
    <citation type="submission" date="2022-09" db="EMBL/GenBank/DDBJ databases">
        <title>Actin cytoskeleton and complex cell architecture in an #Asgard archaeon.</title>
        <authorList>
            <person name="Ponce Toledo R.I."/>
            <person name="Schleper C."/>
            <person name="Rodrigues Oliveira T."/>
            <person name="Wollweber F."/>
            <person name="Xu J."/>
            <person name="Rittmann S."/>
            <person name="Klingl A."/>
            <person name="Pilhofer M."/>
        </authorList>
    </citation>
    <scope>NUCLEOTIDE SEQUENCE</scope>
    <source>
        <strain evidence="2">B-35</strain>
    </source>
</reference>
<dbReference type="PANTHER" id="PTHR13989">
    <property type="entry name" value="REPLICATION PROTEIN A-RELATED"/>
    <property type="match status" value="1"/>
</dbReference>
<dbReference type="PANTHER" id="PTHR13989:SF16">
    <property type="entry name" value="REPLICATION PROTEIN A2"/>
    <property type="match status" value="1"/>
</dbReference>
<sequence length="278" mass="32104">MISMSYNNAPSNTKFKRHPAKRTFIGDLIEGQWNDEEKILSTRYGNLKRVRLCGTLINKKEVVEQNSEDSFLAESFESNSRLSFQIDDGTGQLWGTIWGIEQNEYDHLLKGDLIDFVGIVRFYKSNVAVTAEFVRKIKDPNNLIYHNLEVLRKRKLDQSFEISKSPQNDFTDFDFNPTEEKTIPNIQEFESQSPPPMKINPVRDQVITKSNESAVFDNLDQNDQIVDYILKQDSGDGVSIKQIAEHFSIEINHLQSILEQLSQDVRIYKSQPGHYSSY</sequence>
<dbReference type="EMBL" id="CP104013">
    <property type="protein sequence ID" value="UYP46377.1"/>
    <property type="molecule type" value="Genomic_DNA"/>
</dbReference>
<dbReference type="InterPro" id="IPR040260">
    <property type="entry name" value="RFA2-like"/>
</dbReference>
<keyword evidence="1" id="KW-0238">DNA-binding</keyword>
<evidence type="ECO:0000256" key="1">
    <source>
        <dbReference type="ARBA" id="ARBA00023125"/>
    </source>
</evidence>
<protein>
    <recommendedName>
        <fullName evidence="4">OB domain-containing protein</fullName>
    </recommendedName>
</protein>
<dbReference type="Gene3D" id="2.40.50.140">
    <property type="entry name" value="Nucleic acid-binding proteins"/>
    <property type="match status" value="1"/>
</dbReference>
<dbReference type="InterPro" id="IPR012340">
    <property type="entry name" value="NA-bd_OB-fold"/>
</dbReference>
<accession>A0ABY6HU33</accession>
<dbReference type="Proteomes" id="UP001208689">
    <property type="component" value="Chromosome"/>
</dbReference>
<name>A0ABY6HU33_9ARCH</name>
<evidence type="ECO:0000313" key="2">
    <source>
        <dbReference type="EMBL" id="UYP46377.1"/>
    </source>
</evidence>